<proteinExistence type="inferred from homology"/>
<evidence type="ECO:0000313" key="4">
    <source>
        <dbReference type="Proteomes" id="UP000244571"/>
    </source>
</evidence>
<dbReference type="Gene3D" id="3.40.190.150">
    <property type="entry name" value="Bordetella uptake gene, domain 1"/>
    <property type="match status" value="1"/>
</dbReference>
<dbReference type="InterPro" id="IPR042100">
    <property type="entry name" value="Bug_dom1"/>
</dbReference>
<dbReference type="OrthoDB" id="9780943at2"/>
<sequence length="327" mass="35305">MKLLAAITFSVAALTGQAAMAQSDWKPGSVVEFIVPAGPGGSLDMVARQIQKIAIEKKLVDSMIISNRPGGALAMALNDLDKHPGDANYLMTLTTSIINNNITGSLKDRPYTNYSPIAILFQEYVGLIVHKDSPYKTAQDLVNSMKADPAKLNVALATSLGNHIHVGAALPLQKAGVDVQKINFIPYKSSAESITNLLGKNVDVVAASTPNFLTALKNDQLRILVVGSPKRLPGELSGIPTWKESGVDVVTTSIQGILGPKDLKPAQISYWGKAFDEITSTDEWKKFVEMRGWAPDFVGPDQVKQTLAEETQRIQEILDTLGLSRNK</sequence>
<dbReference type="Proteomes" id="UP000244571">
    <property type="component" value="Chromosome"/>
</dbReference>
<keyword evidence="4" id="KW-1185">Reference proteome</keyword>
<evidence type="ECO:0000256" key="2">
    <source>
        <dbReference type="SAM" id="SignalP"/>
    </source>
</evidence>
<organism evidence="3 4">
    <name type="scientific">Orrella marina</name>
    <dbReference type="NCBI Taxonomy" id="2163011"/>
    <lineage>
        <taxon>Bacteria</taxon>
        <taxon>Pseudomonadati</taxon>
        <taxon>Pseudomonadota</taxon>
        <taxon>Betaproteobacteria</taxon>
        <taxon>Burkholderiales</taxon>
        <taxon>Alcaligenaceae</taxon>
        <taxon>Orrella</taxon>
    </lineage>
</organism>
<dbReference type="RefSeq" id="WP_108620285.1">
    <property type="nucleotide sequence ID" value="NZ_CP028901.1"/>
</dbReference>
<dbReference type="PANTHER" id="PTHR42928:SF3">
    <property type="entry name" value="UPF0065 PROTEIN YFLP"/>
    <property type="match status" value="1"/>
</dbReference>
<protein>
    <submittedName>
        <fullName evidence="3">Tripartite tricarboxylate transporter substrate binding protein</fullName>
    </submittedName>
</protein>
<dbReference type="EMBL" id="CP028901">
    <property type="protein sequence ID" value="AWB32844.1"/>
    <property type="molecule type" value="Genomic_DNA"/>
</dbReference>
<dbReference type="Gene3D" id="3.40.190.10">
    <property type="entry name" value="Periplasmic binding protein-like II"/>
    <property type="match status" value="1"/>
</dbReference>
<dbReference type="KEGG" id="boz:DBV39_02915"/>
<accession>A0A2R4XGE5</accession>
<reference evidence="3 4" key="1">
    <citation type="submission" date="2018-04" db="EMBL/GenBank/DDBJ databases">
        <title>Bordetella sp. HZ20 isolated from seawater.</title>
        <authorList>
            <person name="Sun C."/>
        </authorList>
    </citation>
    <scope>NUCLEOTIDE SEQUENCE [LARGE SCALE GENOMIC DNA]</scope>
    <source>
        <strain evidence="3 4">HZ20</strain>
    </source>
</reference>
<comment type="similarity">
    <text evidence="1">Belongs to the UPF0065 (bug) family.</text>
</comment>
<name>A0A2R4XGE5_9BURK</name>
<gene>
    <name evidence="3" type="ORF">DBV39_02915</name>
</gene>
<feature type="signal peptide" evidence="2">
    <location>
        <begin position="1"/>
        <end position="21"/>
    </location>
</feature>
<evidence type="ECO:0000256" key="1">
    <source>
        <dbReference type="ARBA" id="ARBA00006987"/>
    </source>
</evidence>
<keyword evidence="2" id="KW-0732">Signal</keyword>
<evidence type="ECO:0000313" key="3">
    <source>
        <dbReference type="EMBL" id="AWB32844.1"/>
    </source>
</evidence>
<dbReference type="InterPro" id="IPR005064">
    <property type="entry name" value="BUG"/>
</dbReference>
<dbReference type="AlphaFoldDB" id="A0A2R4XGE5"/>
<dbReference type="PANTHER" id="PTHR42928">
    <property type="entry name" value="TRICARBOXYLATE-BINDING PROTEIN"/>
    <property type="match status" value="1"/>
</dbReference>
<dbReference type="PIRSF" id="PIRSF017082">
    <property type="entry name" value="YflP"/>
    <property type="match status" value="1"/>
</dbReference>
<dbReference type="SUPFAM" id="SSF53850">
    <property type="entry name" value="Periplasmic binding protein-like II"/>
    <property type="match status" value="1"/>
</dbReference>
<dbReference type="CDD" id="cd07012">
    <property type="entry name" value="PBP2_Bug_TTT"/>
    <property type="match status" value="1"/>
</dbReference>
<dbReference type="Pfam" id="PF03401">
    <property type="entry name" value="TctC"/>
    <property type="match status" value="1"/>
</dbReference>
<feature type="chain" id="PRO_5015355261" evidence="2">
    <location>
        <begin position="22"/>
        <end position="327"/>
    </location>
</feature>